<accession>A0A7Y2WCL3</accession>
<dbReference type="RefSeq" id="WP_171541080.1">
    <property type="nucleotide sequence ID" value="NZ_JABERL010000058.1"/>
</dbReference>
<dbReference type="EMBL" id="JABERL010000058">
    <property type="protein sequence ID" value="NNH78918.1"/>
    <property type="molecule type" value="Genomic_DNA"/>
</dbReference>
<gene>
    <name evidence="1" type="ORF">HLH17_14945</name>
</gene>
<dbReference type="AlphaFoldDB" id="A0A7Y2WCL3"/>
<reference evidence="1 2" key="1">
    <citation type="submission" date="2020-04" db="EMBL/GenBank/DDBJ databases">
        <title>Acinetobacter Taxon 24.</title>
        <authorList>
            <person name="Nemec A."/>
            <person name="Radolfova-Krizova L."/>
            <person name="Higgins P.G."/>
            <person name="Spanelova P."/>
        </authorList>
    </citation>
    <scope>NUCLEOTIDE SEQUENCE [LARGE SCALE GENOMIC DNA]</scope>
    <source>
        <strain evidence="1 2">ANC 5380</strain>
    </source>
</reference>
<name>A0A7Y2WCL3_9GAMM</name>
<evidence type="ECO:0000313" key="2">
    <source>
        <dbReference type="Proteomes" id="UP000569202"/>
    </source>
</evidence>
<evidence type="ECO:0000313" key="1">
    <source>
        <dbReference type="EMBL" id="NNH78918.1"/>
    </source>
</evidence>
<dbReference type="Proteomes" id="UP000569202">
    <property type="component" value="Unassembled WGS sequence"/>
</dbReference>
<sequence length="206" mass="24153">MIKNKPTLPFYVDFQKLSKALFVLSQKALKRKVRIYEIQQNINKAKEAEPPVEYKYLIGKISQLKKKQNEFYEKRTEVLRFLINKKAVKVYGYVQIKDDFYANLRIANYDFYVIINKKMVNRLELKFLGNELKYTKDLPLEEVEAIMDSKQAYGYLSNLSKEVKKALAHELEMENKAYLEQKNSVLAKTVSNTGSVVVIKRKNPNP</sequence>
<proteinExistence type="predicted"/>
<organism evidence="1 2">
    <name type="scientific">Acinetobacter terrae</name>
    <dbReference type="NCBI Taxonomy" id="2731247"/>
    <lineage>
        <taxon>Bacteria</taxon>
        <taxon>Pseudomonadati</taxon>
        <taxon>Pseudomonadota</taxon>
        <taxon>Gammaproteobacteria</taxon>
        <taxon>Moraxellales</taxon>
        <taxon>Moraxellaceae</taxon>
        <taxon>Acinetobacter</taxon>
        <taxon>Acinetobacter Taxon 24</taxon>
    </lineage>
</organism>
<protein>
    <submittedName>
        <fullName evidence="1">Uncharacterized protein</fullName>
    </submittedName>
</protein>
<comment type="caution">
    <text evidence="1">The sequence shown here is derived from an EMBL/GenBank/DDBJ whole genome shotgun (WGS) entry which is preliminary data.</text>
</comment>